<dbReference type="KEGG" id="msv:Mesil_1984"/>
<sequence length="321" mass="35328">MRVHLVAVQAEIQPAAYRSAEAFRERVLALTRSAVEGLPEGEPRVVAFPEAFALPLCFWLETPEEIVQAPSALSAAAALLRKRWPEALRLAIPSPAVFFHLRALEVWPVYEAVFREAARAGQAYVVAGSLFSPPMDWEPARGYHRVSRAVFNQTLLISPWGMVLSRIPKMNLTQDETKSFLSGGPLGSQVVQTQIGTLGTLICLDAFHERWVEWVDSQGAWLLVQPSANAAKWEGPWSADARQIEGEVWLREGLAKKLAARENLRYGINPMLNGKFYTLSFEGRSGIYGPGAPIALANRPIGDALVRCAIEKSEGNSPRSG</sequence>
<dbReference type="PANTHER" id="PTHR43674:SF13">
    <property type="entry name" value="CN HYDROLASE DOMAIN-CONTAINING PROTEIN"/>
    <property type="match status" value="1"/>
</dbReference>
<dbReference type="InterPro" id="IPR003010">
    <property type="entry name" value="C-N_Hydrolase"/>
</dbReference>
<dbReference type="STRING" id="526227.Mesil_1984"/>
<feature type="domain" description="CN hydrolase" evidence="2">
    <location>
        <begin position="3"/>
        <end position="312"/>
    </location>
</feature>
<dbReference type="InterPro" id="IPR050345">
    <property type="entry name" value="Aliph_Amidase/BUP"/>
</dbReference>
<accession>D7BH05</accession>
<gene>
    <name evidence="3" type="ordered locus">Mesil_1984</name>
</gene>
<dbReference type="Proteomes" id="UP000001916">
    <property type="component" value="Chromosome"/>
</dbReference>
<dbReference type="eggNOG" id="COG0388">
    <property type="taxonomic scope" value="Bacteria"/>
</dbReference>
<evidence type="ECO:0000256" key="1">
    <source>
        <dbReference type="ARBA" id="ARBA00022801"/>
    </source>
</evidence>
<dbReference type="AlphaFoldDB" id="D7BH05"/>
<evidence type="ECO:0000313" key="4">
    <source>
        <dbReference type="Proteomes" id="UP000001916"/>
    </source>
</evidence>
<keyword evidence="4" id="KW-1185">Reference proteome</keyword>
<dbReference type="OrthoDB" id="9811121at2"/>
<dbReference type="PANTHER" id="PTHR43674">
    <property type="entry name" value="NITRILASE C965.09-RELATED"/>
    <property type="match status" value="1"/>
</dbReference>
<dbReference type="Pfam" id="PF00795">
    <property type="entry name" value="CN_hydrolase"/>
    <property type="match status" value="1"/>
</dbReference>
<dbReference type="PROSITE" id="PS50263">
    <property type="entry name" value="CN_HYDROLASE"/>
    <property type="match status" value="1"/>
</dbReference>
<dbReference type="InterPro" id="IPR036526">
    <property type="entry name" value="C-N_Hydrolase_sf"/>
</dbReference>
<evidence type="ECO:0000313" key="3">
    <source>
        <dbReference type="EMBL" id="ADH63858.1"/>
    </source>
</evidence>
<proteinExistence type="predicted"/>
<evidence type="ECO:0000259" key="2">
    <source>
        <dbReference type="PROSITE" id="PS50263"/>
    </source>
</evidence>
<dbReference type="SUPFAM" id="SSF56317">
    <property type="entry name" value="Carbon-nitrogen hydrolase"/>
    <property type="match status" value="1"/>
</dbReference>
<protein>
    <recommendedName>
        <fullName evidence="2">CN hydrolase domain-containing protein</fullName>
    </recommendedName>
</protein>
<keyword evidence="1" id="KW-0378">Hydrolase</keyword>
<dbReference type="HOGENOM" id="CLU_069346_0_0_0"/>
<dbReference type="GO" id="GO:0016811">
    <property type="term" value="F:hydrolase activity, acting on carbon-nitrogen (but not peptide) bonds, in linear amides"/>
    <property type="evidence" value="ECO:0007669"/>
    <property type="project" value="TreeGrafter"/>
</dbReference>
<dbReference type="Gene3D" id="3.60.110.10">
    <property type="entry name" value="Carbon-nitrogen hydrolase"/>
    <property type="match status" value="1"/>
</dbReference>
<organism evidence="3 4">
    <name type="scientific">Allomeiothermus silvanus (strain ATCC 700542 / DSM 9946 / NBRC 106475 / NCIMB 13440 / VI-R2)</name>
    <name type="common">Thermus silvanus</name>
    <dbReference type="NCBI Taxonomy" id="526227"/>
    <lineage>
        <taxon>Bacteria</taxon>
        <taxon>Thermotogati</taxon>
        <taxon>Deinococcota</taxon>
        <taxon>Deinococci</taxon>
        <taxon>Thermales</taxon>
        <taxon>Thermaceae</taxon>
        <taxon>Allomeiothermus</taxon>
    </lineage>
</organism>
<reference evidence="3 4" key="1">
    <citation type="journal article" date="2010" name="Stand. Genomic Sci.">
        <title>Complete genome sequence of Meiothermus silvanus type strain (VI-R2).</title>
        <authorList>
            <person name="Sikorski J."/>
            <person name="Tindall B.J."/>
            <person name="Lowry S."/>
            <person name="Lucas S."/>
            <person name="Nolan M."/>
            <person name="Copeland A."/>
            <person name="Glavina Del Rio T."/>
            <person name="Tice H."/>
            <person name="Cheng J.F."/>
            <person name="Han C."/>
            <person name="Pitluck S."/>
            <person name="Liolios K."/>
            <person name="Ivanova N."/>
            <person name="Mavromatis K."/>
            <person name="Mikhailova N."/>
            <person name="Pati A."/>
            <person name="Goodwin L."/>
            <person name="Chen A."/>
            <person name="Palaniappan K."/>
            <person name="Land M."/>
            <person name="Hauser L."/>
            <person name="Chang Y.J."/>
            <person name="Jeffries C.D."/>
            <person name="Rohde M."/>
            <person name="Goker M."/>
            <person name="Woyke T."/>
            <person name="Bristow J."/>
            <person name="Eisen J.A."/>
            <person name="Markowitz V."/>
            <person name="Hugenholtz P."/>
            <person name="Kyrpides N.C."/>
            <person name="Klenk H.P."/>
            <person name="Lapidus A."/>
        </authorList>
    </citation>
    <scope>NUCLEOTIDE SEQUENCE [LARGE SCALE GENOMIC DNA]</scope>
    <source>
        <strain evidence="4">ATCC 700542 / DSM 9946 / VI-R2</strain>
    </source>
</reference>
<dbReference type="EMBL" id="CP002042">
    <property type="protein sequence ID" value="ADH63858.1"/>
    <property type="molecule type" value="Genomic_DNA"/>
</dbReference>
<name>D7BH05_ALLS1</name>
<dbReference type="RefSeq" id="WP_013158411.1">
    <property type="nucleotide sequence ID" value="NC_014212.1"/>
</dbReference>